<dbReference type="InterPro" id="IPR004841">
    <property type="entry name" value="AA-permease/SLC12A_dom"/>
</dbReference>
<dbReference type="OrthoDB" id="3900342at2759"/>
<feature type="region of interest" description="Disordered" evidence="6">
    <location>
        <begin position="19"/>
        <end position="62"/>
    </location>
</feature>
<dbReference type="PANTHER" id="PTHR43495">
    <property type="entry name" value="GABA PERMEASE"/>
    <property type="match status" value="1"/>
</dbReference>
<evidence type="ECO:0000256" key="4">
    <source>
        <dbReference type="ARBA" id="ARBA00022989"/>
    </source>
</evidence>
<keyword evidence="3 7" id="KW-0812">Transmembrane</keyword>
<evidence type="ECO:0000256" key="7">
    <source>
        <dbReference type="SAM" id="Phobius"/>
    </source>
</evidence>
<dbReference type="Proteomes" id="UP001147782">
    <property type="component" value="Unassembled WGS sequence"/>
</dbReference>
<feature type="compositionally biased region" description="Polar residues" evidence="6">
    <location>
        <begin position="48"/>
        <end position="57"/>
    </location>
</feature>
<feature type="transmembrane region" description="Helical" evidence="7">
    <location>
        <begin position="415"/>
        <end position="434"/>
    </location>
</feature>
<sequence length="647" mass="70998">MLPSQGPVWIPLTSPSNLASQIRSTSTQTEDANTIQPPQEIVAESSDNESNPRSDSSLDVPPYPEPITGFCIVSPKLITVTPSPDRTVKRSLKGIHIFMITINAVLGTGLYWRGGQVLELGGPLAVVLSFLLVGLLSWSVMQCVSEMLCIWPIPGALSVYVSEFVDVELGIAVGVAYWFTYSMAFSTLLATSAAEFNFWPVINNSTGIHAGILYLLIPLIIVWANAFKIEIYGMLEVLTGGIKLLCLAIIVCALIAINRGVGQADSSPLGVKYWSSPTAFDSDAAPNWFTALLMGMSISTFSYVGIEIVAASALEAKWPHQKSGSTTPSDAIPRPNDTLIGNTVKLSAIYISIFSTAAYTIAGFLVTLDIGREDCELPRVSWLSDDIKDHCPTPGSKAAFVTVALKSGIPHLADVFNVFLIFTCLTCTSTNLYVASRTLFGLTSGLEGGKGQPWYLRVLAWFGKTNRHKVPIRAVLFSAIAFWWVPFLQLIGEPETRNSINMFIEMLSEMASMGVLIVWGCECLAFIRYYHCISTHQYILREKGVLQVERDNYNEYPYRSHGQPLLAYLAFVGCLFLLVVAGGAALWKGFHFLPFVAPYLTIFVFFGLWAVLKIARKARWAFVDLSDGHMVAKKLQKLHEIRGATQT</sequence>
<comment type="subcellular location">
    <subcellularLocation>
        <location evidence="1">Membrane</location>
        <topology evidence="1">Multi-pass membrane protein</topology>
    </subcellularLocation>
</comment>
<evidence type="ECO:0000256" key="1">
    <source>
        <dbReference type="ARBA" id="ARBA00004141"/>
    </source>
</evidence>
<evidence type="ECO:0000256" key="2">
    <source>
        <dbReference type="ARBA" id="ARBA00022448"/>
    </source>
</evidence>
<feature type="transmembrane region" description="Helical" evidence="7">
    <location>
        <begin position="511"/>
        <end position="531"/>
    </location>
</feature>
<dbReference type="GO" id="GO:0055085">
    <property type="term" value="P:transmembrane transport"/>
    <property type="evidence" value="ECO:0007669"/>
    <property type="project" value="InterPro"/>
</dbReference>
<keyword evidence="4 7" id="KW-1133">Transmembrane helix</keyword>
<feature type="transmembrane region" description="Helical" evidence="7">
    <location>
        <begin position="94"/>
        <end position="112"/>
    </location>
</feature>
<feature type="transmembrane region" description="Helical" evidence="7">
    <location>
        <begin position="237"/>
        <end position="257"/>
    </location>
</feature>
<dbReference type="GeneID" id="81438460"/>
<feature type="transmembrane region" description="Helical" evidence="7">
    <location>
        <begin position="288"/>
        <end position="314"/>
    </location>
</feature>
<dbReference type="Gene3D" id="1.20.1740.10">
    <property type="entry name" value="Amino acid/polyamine transporter I"/>
    <property type="match status" value="1"/>
</dbReference>
<feature type="domain" description="Amino acid permease/ SLC12A" evidence="8">
    <location>
        <begin position="344"/>
        <end position="621"/>
    </location>
</feature>
<evidence type="ECO:0000313" key="10">
    <source>
        <dbReference type="Proteomes" id="UP001147782"/>
    </source>
</evidence>
<keyword evidence="5 7" id="KW-0472">Membrane</keyword>
<dbReference type="PANTHER" id="PTHR43495:SF5">
    <property type="entry name" value="GAMMA-AMINOBUTYRIC ACID PERMEASE"/>
    <property type="match status" value="1"/>
</dbReference>
<evidence type="ECO:0000256" key="5">
    <source>
        <dbReference type="ARBA" id="ARBA00023136"/>
    </source>
</evidence>
<feature type="transmembrane region" description="Helical" evidence="7">
    <location>
        <begin position="348"/>
        <end position="368"/>
    </location>
</feature>
<proteinExistence type="predicted"/>
<keyword evidence="10" id="KW-1185">Reference proteome</keyword>
<feature type="compositionally biased region" description="Polar residues" evidence="6">
    <location>
        <begin position="19"/>
        <end position="37"/>
    </location>
</feature>
<dbReference type="EMBL" id="JAPZBS010000005">
    <property type="protein sequence ID" value="KAJ5370260.1"/>
    <property type="molecule type" value="Genomic_DNA"/>
</dbReference>
<feature type="transmembrane region" description="Helical" evidence="7">
    <location>
        <begin position="206"/>
        <end position="225"/>
    </location>
</feature>
<dbReference type="RefSeq" id="XP_056554694.1">
    <property type="nucleotide sequence ID" value="XM_056699281.1"/>
</dbReference>
<feature type="domain" description="Amino acid permease/ SLC12A" evidence="8">
    <location>
        <begin position="96"/>
        <end position="321"/>
    </location>
</feature>
<evidence type="ECO:0000259" key="8">
    <source>
        <dbReference type="Pfam" id="PF00324"/>
    </source>
</evidence>
<dbReference type="PIRSF" id="PIRSF006060">
    <property type="entry name" value="AA_transporter"/>
    <property type="match status" value="1"/>
</dbReference>
<dbReference type="Pfam" id="PF00324">
    <property type="entry name" value="AA_permease"/>
    <property type="match status" value="2"/>
</dbReference>
<gene>
    <name evidence="9" type="ORF">N7496_006352</name>
</gene>
<protein>
    <submittedName>
        <fullName evidence="9">Proline-specific permease</fullName>
    </submittedName>
</protein>
<reference evidence="9" key="2">
    <citation type="journal article" date="2023" name="IMA Fungus">
        <title>Comparative genomic study of the Penicillium genus elucidates a diverse pangenome and 15 lateral gene transfer events.</title>
        <authorList>
            <person name="Petersen C."/>
            <person name="Sorensen T."/>
            <person name="Nielsen M.R."/>
            <person name="Sondergaard T.E."/>
            <person name="Sorensen J.L."/>
            <person name="Fitzpatrick D.A."/>
            <person name="Frisvad J.C."/>
            <person name="Nielsen K.L."/>
        </authorList>
    </citation>
    <scope>NUCLEOTIDE SEQUENCE</scope>
    <source>
        <strain evidence="9">IBT 29864</strain>
    </source>
</reference>
<accession>A0A9W9S2R8</accession>
<comment type="caution">
    <text evidence="9">The sequence shown here is derived from an EMBL/GenBank/DDBJ whole genome shotgun (WGS) entry which is preliminary data.</text>
</comment>
<organism evidence="9 10">
    <name type="scientific">Penicillium cataractarum</name>
    <dbReference type="NCBI Taxonomy" id="2100454"/>
    <lineage>
        <taxon>Eukaryota</taxon>
        <taxon>Fungi</taxon>
        <taxon>Dikarya</taxon>
        <taxon>Ascomycota</taxon>
        <taxon>Pezizomycotina</taxon>
        <taxon>Eurotiomycetes</taxon>
        <taxon>Eurotiomycetidae</taxon>
        <taxon>Eurotiales</taxon>
        <taxon>Aspergillaceae</taxon>
        <taxon>Penicillium</taxon>
    </lineage>
</organism>
<evidence type="ECO:0000256" key="6">
    <source>
        <dbReference type="SAM" id="MobiDB-lite"/>
    </source>
</evidence>
<dbReference type="AlphaFoldDB" id="A0A9W9S2R8"/>
<dbReference type="GO" id="GO:0016020">
    <property type="term" value="C:membrane"/>
    <property type="evidence" value="ECO:0007669"/>
    <property type="project" value="UniProtKB-SubCell"/>
</dbReference>
<keyword evidence="2" id="KW-0813">Transport</keyword>
<feature type="transmembrane region" description="Helical" evidence="7">
    <location>
        <begin position="565"/>
        <end position="586"/>
    </location>
</feature>
<feature type="transmembrane region" description="Helical" evidence="7">
    <location>
        <begin position="474"/>
        <end position="491"/>
    </location>
</feature>
<evidence type="ECO:0000313" key="9">
    <source>
        <dbReference type="EMBL" id="KAJ5370260.1"/>
    </source>
</evidence>
<evidence type="ECO:0000256" key="3">
    <source>
        <dbReference type="ARBA" id="ARBA00022692"/>
    </source>
</evidence>
<name>A0A9W9S2R8_9EURO</name>
<feature type="transmembrane region" description="Helical" evidence="7">
    <location>
        <begin position="592"/>
        <end position="612"/>
    </location>
</feature>
<feature type="transmembrane region" description="Helical" evidence="7">
    <location>
        <begin position="124"/>
        <end position="145"/>
    </location>
</feature>
<reference evidence="9" key="1">
    <citation type="submission" date="2022-11" db="EMBL/GenBank/DDBJ databases">
        <authorList>
            <person name="Petersen C."/>
        </authorList>
    </citation>
    <scope>NUCLEOTIDE SEQUENCE</scope>
    <source>
        <strain evidence="9">IBT 29864</strain>
    </source>
</reference>